<accession>A0A9Q9D8R1</accession>
<protein>
    <submittedName>
        <fullName evidence="2">Uncharacterized protein</fullName>
    </submittedName>
</protein>
<feature type="signal peptide" evidence="1">
    <location>
        <begin position="1"/>
        <end position="20"/>
    </location>
</feature>
<dbReference type="AlphaFoldDB" id="A0A9Q9D8R1"/>
<evidence type="ECO:0000313" key="2">
    <source>
        <dbReference type="EMBL" id="USJ22868.1"/>
    </source>
</evidence>
<keyword evidence="1" id="KW-0732">Signal</keyword>
<feature type="chain" id="PRO_5040120993" evidence="1">
    <location>
        <begin position="21"/>
        <end position="199"/>
    </location>
</feature>
<dbReference type="EMBL" id="CP098807">
    <property type="protein sequence ID" value="USJ22868.1"/>
    <property type="molecule type" value="Genomic_DNA"/>
</dbReference>
<reference evidence="2" key="1">
    <citation type="submission" date="2022-06" db="EMBL/GenBank/DDBJ databases">
        <title>Physiological and biochemical characterization and genomic elucidation of a strain of the genus Ensifer adhaerens M8 that combines arsenic oxidation and chromium reduction.</title>
        <authorList>
            <person name="Li X."/>
            <person name="Yu c."/>
        </authorList>
    </citation>
    <scope>NUCLEOTIDE SEQUENCE</scope>
    <source>
        <strain evidence="2">M8</strain>
    </source>
</reference>
<name>A0A9Q9D8R1_ENSAD</name>
<proteinExistence type="predicted"/>
<dbReference type="RefSeq" id="WP_090295293.1">
    <property type="nucleotide sequence ID" value="NZ_CAXURO020000001.1"/>
</dbReference>
<organism evidence="2 3">
    <name type="scientific">Ensifer adhaerens</name>
    <name type="common">Sinorhizobium morelense</name>
    <dbReference type="NCBI Taxonomy" id="106592"/>
    <lineage>
        <taxon>Bacteria</taxon>
        <taxon>Pseudomonadati</taxon>
        <taxon>Pseudomonadota</taxon>
        <taxon>Alphaproteobacteria</taxon>
        <taxon>Hyphomicrobiales</taxon>
        <taxon>Rhizobiaceae</taxon>
        <taxon>Sinorhizobium/Ensifer group</taxon>
        <taxon>Ensifer</taxon>
    </lineage>
</organism>
<dbReference type="OrthoDB" id="7427667at2"/>
<dbReference type="Proteomes" id="UP001055460">
    <property type="component" value="Chromosome"/>
</dbReference>
<evidence type="ECO:0000313" key="3">
    <source>
        <dbReference type="Proteomes" id="UP001055460"/>
    </source>
</evidence>
<sequence>MNGRVACLALVLLSAGPVLANESVYTDIGRDKCKTIAEEEGMYALMTCPGHADYPVRFKEADIRQSVSFGHLNQRYADDAFESFIPFNHAGTTVEWRVAKDGKAVATILRWFIENTDASGASVPALQGQVLVISKVAEKDDGKGCVAGYVDALANPDTNAFARKIADEVAPTFRCGVDKPAYHGTRGDKAADPNNELPE</sequence>
<gene>
    <name evidence="2" type="ORF">NE863_16465</name>
</gene>
<evidence type="ECO:0000256" key="1">
    <source>
        <dbReference type="SAM" id="SignalP"/>
    </source>
</evidence>